<dbReference type="RefSeq" id="WP_156227704.1">
    <property type="nucleotide sequence ID" value="NZ_CP046415.1"/>
</dbReference>
<evidence type="ECO:0000313" key="2">
    <source>
        <dbReference type="Proteomes" id="UP000427716"/>
    </source>
</evidence>
<dbReference type="Proteomes" id="UP000427716">
    <property type="component" value="Chromosome"/>
</dbReference>
<evidence type="ECO:0000313" key="1">
    <source>
        <dbReference type="EMBL" id="QGT77735.1"/>
    </source>
</evidence>
<sequence length="174" mass="20155">MKTPQIDQHTTLEELSELITPPVSTSQHPVDPTMCRLLTVMTSTHESFRDPIFFGFTYREIRSDEEDGLPALVMLWERAVSEGLRIEYFFVQYTAGQECLSFAPREPWVGFQAFVATMDDHPWRKVAEDNQTVDKDQTLVDLSSLLRDGCDQQERRFHEWVGAVKRKPEDVTDD</sequence>
<reference evidence="1 2" key="1">
    <citation type="submission" date="2019-11" db="EMBL/GenBank/DDBJ databases">
        <authorList>
            <person name="Zhang J."/>
            <person name="Sun C."/>
        </authorList>
    </citation>
    <scope>NUCLEOTIDE SEQUENCE [LARGE SCALE GENOMIC DNA]</scope>
    <source>
        <strain evidence="2">sp2</strain>
    </source>
</reference>
<accession>A0A6I6D0D3</accession>
<organism evidence="1 2">
    <name type="scientific">Guyparkeria halophila</name>
    <dbReference type="NCBI Taxonomy" id="47960"/>
    <lineage>
        <taxon>Bacteria</taxon>
        <taxon>Pseudomonadati</taxon>
        <taxon>Pseudomonadota</taxon>
        <taxon>Gammaproteobacteria</taxon>
        <taxon>Chromatiales</taxon>
        <taxon>Thioalkalibacteraceae</taxon>
        <taxon>Guyparkeria</taxon>
    </lineage>
</organism>
<proteinExistence type="predicted"/>
<dbReference type="AlphaFoldDB" id="A0A6I6D0D3"/>
<keyword evidence="2" id="KW-1185">Reference proteome</keyword>
<dbReference type="KEGG" id="ghl:GM160_01865"/>
<dbReference type="EMBL" id="CP046415">
    <property type="protein sequence ID" value="QGT77735.1"/>
    <property type="molecule type" value="Genomic_DNA"/>
</dbReference>
<name>A0A6I6D0D3_9GAMM</name>
<protein>
    <submittedName>
        <fullName evidence="1">Uncharacterized protein</fullName>
    </submittedName>
</protein>
<gene>
    <name evidence="1" type="ORF">GM160_01865</name>
</gene>